<comment type="subcellular location">
    <subcellularLocation>
        <location evidence="1">Cell membrane</location>
        <topology evidence="1">Multi-pass membrane protein</topology>
    </subcellularLocation>
</comment>
<evidence type="ECO:0000256" key="4">
    <source>
        <dbReference type="ARBA" id="ARBA00022989"/>
    </source>
</evidence>
<evidence type="ECO:0000259" key="7">
    <source>
        <dbReference type="Pfam" id="PF02687"/>
    </source>
</evidence>
<organism evidence="9 10">
    <name type="scientific">Pedobacter psychrodurus</name>
    <dbReference type="NCBI Taxonomy" id="2530456"/>
    <lineage>
        <taxon>Bacteria</taxon>
        <taxon>Pseudomonadati</taxon>
        <taxon>Bacteroidota</taxon>
        <taxon>Sphingobacteriia</taxon>
        <taxon>Sphingobacteriales</taxon>
        <taxon>Sphingobacteriaceae</taxon>
        <taxon>Pedobacter</taxon>
    </lineage>
</organism>
<evidence type="ECO:0000256" key="5">
    <source>
        <dbReference type="ARBA" id="ARBA00023136"/>
    </source>
</evidence>
<feature type="domain" description="ABC3 transporter permease C-terminal" evidence="7">
    <location>
        <begin position="669"/>
        <end position="781"/>
    </location>
</feature>
<dbReference type="PANTHER" id="PTHR30572:SF18">
    <property type="entry name" value="ABC-TYPE MACROLIDE FAMILY EXPORT SYSTEM PERMEASE COMPONENT 2"/>
    <property type="match status" value="1"/>
</dbReference>
<feature type="transmembrane region" description="Helical" evidence="6">
    <location>
        <begin position="707"/>
        <end position="736"/>
    </location>
</feature>
<name>A0A4R0Q4S3_9SPHI</name>
<evidence type="ECO:0000256" key="6">
    <source>
        <dbReference type="SAM" id="Phobius"/>
    </source>
</evidence>
<dbReference type="Pfam" id="PF12704">
    <property type="entry name" value="MacB_PCD"/>
    <property type="match status" value="1"/>
</dbReference>
<dbReference type="OrthoDB" id="1451596at2"/>
<reference evidence="9 10" key="1">
    <citation type="submission" date="2019-02" db="EMBL/GenBank/DDBJ databases">
        <title>Pedobacter sp. RP-3-21 sp. nov., isolated from Arctic soil.</title>
        <authorList>
            <person name="Dahal R.H."/>
        </authorList>
    </citation>
    <scope>NUCLEOTIDE SEQUENCE [LARGE SCALE GENOMIC DNA]</scope>
    <source>
        <strain evidence="9 10">RP-3-21</strain>
    </source>
</reference>
<dbReference type="AlphaFoldDB" id="A0A4R0Q4S3"/>
<dbReference type="Proteomes" id="UP000293925">
    <property type="component" value="Unassembled WGS sequence"/>
</dbReference>
<feature type="transmembrane region" description="Helical" evidence="6">
    <location>
        <begin position="283"/>
        <end position="306"/>
    </location>
</feature>
<feature type="transmembrane region" description="Helical" evidence="6">
    <location>
        <begin position="327"/>
        <end position="353"/>
    </location>
</feature>
<feature type="transmembrane region" description="Helical" evidence="6">
    <location>
        <begin position="418"/>
        <end position="443"/>
    </location>
</feature>
<feature type="transmembrane region" description="Helical" evidence="6">
    <location>
        <begin position="21"/>
        <end position="43"/>
    </location>
</feature>
<dbReference type="PROSITE" id="PS51257">
    <property type="entry name" value="PROKAR_LIPOPROTEIN"/>
    <property type="match status" value="1"/>
</dbReference>
<evidence type="ECO:0000256" key="3">
    <source>
        <dbReference type="ARBA" id="ARBA00022692"/>
    </source>
</evidence>
<feature type="transmembrane region" description="Helical" evidence="6">
    <location>
        <begin position="748"/>
        <end position="770"/>
    </location>
</feature>
<feature type="domain" description="MacB-like periplasmic core" evidence="8">
    <location>
        <begin position="21"/>
        <end position="240"/>
    </location>
</feature>
<dbReference type="InterPro" id="IPR050250">
    <property type="entry name" value="Macrolide_Exporter_MacB"/>
</dbReference>
<evidence type="ECO:0000256" key="1">
    <source>
        <dbReference type="ARBA" id="ARBA00004651"/>
    </source>
</evidence>
<keyword evidence="5 6" id="KW-0472">Membrane</keyword>
<evidence type="ECO:0000313" key="10">
    <source>
        <dbReference type="Proteomes" id="UP000293925"/>
    </source>
</evidence>
<feature type="transmembrane region" description="Helical" evidence="6">
    <location>
        <begin position="662"/>
        <end position="686"/>
    </location>
</feature>
<protein>
    <submittedName>
        <fullName evidence="9">ABC transporter permease</fullName>
    </submittedName>
</protein>
<dbReference type="Pfam" id="PF02687">
    <property type="entry name" value="FtsX"/>
    <property type="match status" value="2"/>
</dbReference>
<gene>
    <name evidence="9" type="ORF">EZ456_14785</name>
</gene>
<dbReference type="EMBL" id="SJSO01000011">
    <property type="protein sequence ID" value="TCD26272.1"/>
    <property type="molecule type" value="Genomic_DNA"/>
</dbReference>
<sequence length="789" mass="88405">MFQLNLKIALRNLFRNKVYAIINIGGLAIGLTSCLLLLLYAGYEWGYDKQFKNSPHIYQAMINLNGQNGEVMRTIDQSQNVMLGALKQEFPEVIYGARVTDVYKRLVANGEESLKLSSRYVDADFLQLFNYDFISGNPSKALTDPNSIILTQTAAKRIFGKTDVLNQKVRFENQVDLKVTAVIKDLPTNVTYGFESLTTWTLYENLNQWPKKPNWGSHDYYTLLKLNEKTDVAAFNSKLKGFISRHFSAAKEDVFLYPLTKLHLHGTFLNGKSIGGNIAQVQLFVGLSIGILLIACINFMNLATASTQGRAKEIGVKKTMGASRTNLIFQFMLESFILTLISILLSIMMLEFSLPMFNRLLGIEIVFDYLNPINWLLIFCVLIITGFISGSYPSFYLSGFNVIQALKKTLNFKTGYGLTFRQVLVVVQFSFSIVLIAATITIYKQIQFIKNTPLGYRSTGLIEIPHEGMLYEKFDLLKTRLLSSGAVVGVTQSSGSISNKNSSISGLGWDGMAESDKMIDFDQIYTTYDFIKTTNIKLLNGRDFNRKFASDTAALLLSKKAAEVMHLKNPIGARVLYQGAKRNVVGVFENIVWGDPSKVAGPMVIAYADISDVITMRLNPVKSLSESIGVIDKLVKEINPNFPVEIKFIDGLNEIKLKNERILGTLANLFGCLAIFVSCLGLFGLSSFSTSQRIKEVSIRKILGASILELMTLLSLNFIKLIFIAIVISLPIAYYIMNDWLQHFELRASLSLWMFVLTATLTLLISILTITWQTYRAAKTNAVEALKYE</sequence>
<proteinExistence type="predicted"/>
<feature type="domain" description="ABC3 transporter permease C-terminal" evidence="7">
    <location>
        <begin position="287"/>
        <end position="401"/>
    </location>
</feature>
<keyword evidence="2" id="KW-1003">Cell membrane</keyword>
<keyword evidence="10" id="KW-1185">Reference proteome</keyword>
<evidence type="ECO:0000256" key="2">
    <source>
        <dbReference type="ARBA" id="ARBA00022475"/>
    </source>
</evidence>
<keyword evidence="3 6" id="KW-0812">Transmembrane</keyword>
<dbReference type="PANTHER" id="PTHR30572">
    <property type="entry name" value="MEMBRANE COMPONENT OF TRANSPORTER-RELATED"/>
    <property type="match status" value="1"/>
</dbReference>
<dbReference type="GO" id="GO:0022857">
    <property type="term" value="F:transmembrane transporter activity"/>
    <property type="evidence" value="ECO:0007669"/>
    <property type="project" value="TreeGrafter"/>
</dbReference>
<dbReference type="InterPro" id="IPR025857">
    <property type="entry name" value="MacB_PCD"/>
</dbReference>
<keyword evidence="4 6" id="KW-1133">Transmembrane helix</keyword>
<comment type="caution">
    <text evidence="9">The sequence shown here is derived from an EMBL/GenBank/DDBJ whole genome shotgun (WGS) entry which is preliminary data.</text>
</comment>
<feature type="transmembrane region" description="Helical" evidence="6">
    <location>
        <begin position="373"/>
        <end position="397"/>
    </location>
</feature>
<evidence type="ECO:0000313" key="9">
    <source>
        <dbReference type="EMBL" id="TCD26272.1"/>
    </source>
</evidence>
<dbReference type="InterPro" id="IPR003838">
    <property type="entry name" value="ABC3_permease_C"/>
</dbReference>
<accession>A0A4R0Q4S3</accession>
<dbReference type="RefSeq" id="WP_131531369.1">
    <property type="nucleotide sequence ID" value="NZ_SJSO01000011.1"/>
</dbReference>
<dbReference type="GO" id="GO:0005886">
    <property type="term" value="C:plasma membrane"/>
    <property type="evidence" value="ECO:0007669"/>
    <property type="project" value="UniProtKB-SubCell"/>
</dbReference>
<evidence type="ECO:0000259" key="8">
    <source>
        <dbReference type="Pfam" id="PF12704"/>
    </source>
</evidence>